<evidence type="ECO:0000259" key="2">
    <source>
        <dbReference type="Pfam" id="PF13349"/>
    </source>
</evidence>
<dbReference type="RefSeq" id="WP_013239920.1">
    <property type="nucleotide sequence ID" value="NZ_LITQ01000002.1"/>
</dbReference>
<comment type="caution">
    <text evidence="3">The sequence shown here is derived from an EMBL/GenBank/DDBJ whole genome shotgun (WGS) entry which is preliminary data.</text>
</comment>
<keyword evidence="1" id="KW-0812">Transmembrane</keyword>
<dbReference type="AlphaFoldDB" id="A0A166U8K7"/>
<reference evidence="3 5" key="1">
    <citation type="journal article" date="2015" name="Biotechnol. Bioeng.">
        <title>Genome sequence and phenotypic characterization of Caulobacter segnis.</title>
        <authorList>
            <person name="Patel S."/>
            <person name="Fletcher B."/>
            <person name="Scott D.C."/>
            <person name="Ely B."/>
        </authorList>
    </citation>
    <scope>NUCLEOTIDE SEQUENCE [LARGE SCALE GENOMIC DNA]</scope>
    <source>
        <strain evidence="3 5">PS02</strain>
    </source>
</reference>
<dbReference type="EMBL" id="LITQ01000002">
    <property type="protein sequence ID" value="OAA94680.1"/>
    <property type="molecule type" value="Genomic_DNA"/>
</dbReference>
<organism evidence="3 5">
    <name type="scientific">Clostridium coskatii</name>
    <dbReference type="NCBI Taxonomy" id="1705578"/>
    <lineage>
        <taxon>Bacteria</taxon>
        <taxon>Bacillati</taxon>
        <taxon>Bacillota</taxon>
        <taxon>Clostridia</taxon>
        <taxon>Eubacteriales</taxon>
        <taxon>Clostridiaceae</taxon>
        <taxon>Clostridium</taxon>
    </lineage>
</organism>
<dbReference type="PATRIC" id="fig|1705578.3.peg.1715"/>
<evidence type="ECO:0000256" key="1">
    <source>
        <dbReference type="SAM" id="Phobius"/>
    </source>
</evidence>
<dbReference type="Pfam" id="PF13349">
    <property type="entry name" value="DUF4097"/>
    <property type="match status" value="1"/>
</dbReference>
<feature type="domain" description="DUF4097" evidence="2">
    <location>
        <begin position="63"/>
        <end position="316"/>
    </location>
</feature>
<dbReference type="InterPro" id="IPR025164">
    <property type="entry name" value="Toastrack_DUF4097"/>
</dbReference>
<evidence type="ECO:0000313" key="4">
    <source>
        <dbReference type="EMBL" id="OBR93414.1"/>
    </source>
</evidence>
<keyword evidence="1" id="KW-0472">Membrane</keyword>
<feature type="transmembrane region" description="Helical" evidence="1">
    <location>
        <begin position="7"/>
        <end position="30"/>
    </location>
</feature>
<accession>A0A166U8K7</accession>
<evidence type="ECO:0000313" key="6">
    <source>
        <dbReference type="Proteomes" id="UP000093694"/>
    </source>
</evidence>
<proteinExistence type="predicted"/>
<keyword evidence="6" id="KW-1185">Reference proteome</keyword>
<dbReference type="Proteomes" id="UP000093694">
    <property type="component" value="Unassembled WGS sequence"/>
</dbReference>
<keyword evidence="1" id="KW-1133">Transmembrane helix</keyword>
<dbReference type="Proteomes" id="UP000077384">
    <property type="component" value="Unassembled WGS sequence"/>
</dbReference>
<dbReference type="EMBL" id="LROR01000053">
    <property type="protein sequence ID" value="OBR93414.1"/>
    <property type="molecule type" value="Genomic_DNA"/>
</dbReference>
<sequence>MNRNRSLIKVLIVMWAVIAAAGISFLIYGFSHGEGFPIFEYGNKITGARYVVQKSESTSVNNCSKISLRFFRGDVIVQATDESNLKVVQSASRKLKDGDKFVIEKQGNDIEIRRRDENKVFHNKFINIFDGFNTNEKIELYVPKSYAKDLDISTTSGDILFNSDMKLNDINCIQSSGDFKMDGSITANNVDIKTNSGDIGITSLDSKYYNIQAISGDIFVKSISGSGNAKIVSGDIKMNYKSIDEYAKASSTSGDVKMVLPQNLSFKFEGKCTSGDIKGDFPLTYENSRKSKASAQVGNGPYKTINVGTVSGDIDISSK</sequence>
<protein>
    <recommendedName>
        <fullName evidence="2">DUF4097 domain-containing protein</fullName>
    </recommendedName>
</protein>
<gene>
    <name evidence="4" type="ORF">CLCOS_24560</name>
    <name evidence="3" type="ORF">WX73_02392</name>
</gene>
<reference evidence="4 6" key="2">
    <citation type="journal article" date="2016" name="Front. Microbiol.">
        <title>Industrial Acetogenic Biocatalysts: A Comparative Metabolic and Genomic Analysis.</title>
        <authorList>
            <person name="Bengelsdorf F."/>
            <person name="Poehlein A."/>
            <person name="Sonja S."/>
            <person name="Erz C."/>
            <person name="Hummel T."/>
            <person name="Hoffmeister S."/>
            <person name="Daniel R."/>
            <person name="Durre P."/>
        </authorList>
    </citation>
    <scope>NUCLEOTIDE SEQUENCE [LARGE SCALE GENOMIC DNA]</scope>
    <source>
        <strain evidence="4 6">PTA-10522</strain>
    </source>
</reference>
<evidence type="ECO:0000313" key="3">
    <source>
        <dbReference type="EMBL" id="OAA94680.1"/>
    </source>
</evidence>
<name>A0A166U8K7_9CLOT</name>
<evidence type="ECO:0000313" key="5">
    <source>
        <dbReference type="Proteomes" id="UP000077384"/>
    </source>
</evidence>